<keyword evidence="3" id="KW-0328">Glycosyltransferase</keyword>
<reference evidence="6 7" key="1">
    <citation type="journal article" date="2019" name="Int. J. Syst. Evol. Microbiol.">
        <title>The Global Catalogue of Microorganisms (GCM) 10K type strain sequencing project: providing services to taxonomists for standard genome sequencing and annotation.</title>
        <authorList>
            <consortium name="The Broad Institute Genomics Platform"/>
            <consortium name="The Broad Institute Genome Sequencing Center for Infectious Disease"/>
            <person name="Wu L."/>
            <person name="Ma J."/>
        </authorList>
    </citation>
    <scope>NUCLEOTIDE SEQUENCE [LARGE SCALE GENOMIC DNA]</scope>
    <source>
        <strain evidence="6 7">JCM 13008</strain>
    </source>
</reference>
<keyword evidence="4" id="KW-0808">Transferase</keyword>
<dbReference type="InterPro" id="IPR029044">
    <property type="entry name" value="Nucleotide-diphossugar_trans"/>
</dbReference>
<sequence length="277" mass="30117">MTRTAVITVVHGRHRHLQRQRETLALSARPPDEHVVVALDDAEVARVIVGPPATRLVEAAGDSRGLPLAAARNLGARSALAAGAEVLVFLDVDCLAGPALIGGYRDAVIAEPDRVWSGPVTYLPPAGPGGYPLRALASLDAPHPARPAPKPGERIVQSDPDLFWSLSFALHRTAWLRSGGFHEGYLGYGGEDTDFARCLQAAGLGLGWVGEARSYHQHHPVHDPPVEHLDDIVRNGRLFRQRWGEWPMRGWLARFEELGLVRRSGDGWEITARATPP</sequence>
<organism evidence="6 7">
    <name type="scientific">Nocardioides dubius</name>
    <dbReference type="NCBI Taxonomy" id="317019"/>
    <lineage>
        <taxon>Bacteria</taxon>
        <taxon>Bacillati</taxon>
        <taxon>Actinomycetota</taxon>
        <taxon>Actinomycetes</taxon>
        <taxon>Propionibacteriales</taxon>
        <taxon>Nocardioidaceae</taxon>
        <taxon>Nocardioides</taxon>
    </lineage>
</organism>
<evidence type="ECO:0000313" key="7">
    <source>
        <dbReference type="Proteomes" id="UP001501581"/>
    </source>
</evidence>
<evidence type="ECO:0000256" key="1">
    <source>
        <dbReference type="ARBA" id="ARBA00004776"/>
    </source>
</evidence>
<gene>
    <name evidence="6" type="ORF">GCM10009668_07750</name>
</gene>
<comment type="caution">
    <text evidence="6">The sequence shown here is derived from an EMBL/GenBank/DDBJ whole genome shotgun (WGS) entry which is preliminary data.</text>
</comment>
<dbReference type="PANTHER" id="PTHR43179:SF12">
    <property type="entry name" value="GALACTOFURANOSYLTRANSFERASE GLFT2"/>
    <property type="match status" value="1"/>
</dbReference>
<evidence type="ECO:0000256" key="4">
    <source>
        <dbReference type="ARBA" id="ARBA00022679"/>
    </source>
</evidence>
<accession>A0ABN1TMN4</accession>
<dbReference type="PANTHER" id="PTHR43179">
    <property type="entry name" value="RHAMNOSYLTRANSFERASE WBBL"/>
    <property type="match status" value="1"/>
</dbReference>
<dbReference type="Proteomes" id="UP001501581">
    <property type="component" value="Unassembled WGS sequence"/>
</dbReference>
<protein>
    <submittedName>
        <fullName evidence="6">Glycosyltransferase</fullName>
    </submittedName>
</protein>
<dbReference type="InterPro" id="IPR027791">
    <property type="entry name" value="Galactosyl_T_C"/>
</dbReference>
<proteinExistence type="inferred from homology"/>
<evidence type="ECO:0000313" key="6">
    <source>
        <dbReference type="EMBL" id="GAA1094418.1"/>
    </source>
</evidence>
<evidence type="ECO:0000256" key="3">
    <source>
        <dbReference type="ARBA" id="ARBA00022676"/>
    </source>
</evidence>
<feature type="domain" description="Galactosyltransferase C-terminal" evidence="5">
    <location>
        <begin position="166"/>
        <end position="216"/>
    </location>
</feature>
<keyword evidence="7" id="KW-1185">Reference proteome</keyword>
<evidence type="ECO:0000256" key="2">
    <source>
        <dbReference type="ARBA" id="ARBA00006739"/>
    </source>
</evidence>
<comment type="pathway">
    <text evidence="1">Cell wall biogenesis; cell wall polysaccharide biosynthesis.</text>
</comment>
<dbReference type="RefSeq" id="WP_343991554.1">
    <property type="nucleotide sequence ID" value="NZ_BAAALG010000002.1"/>
</dbReference>
<dbReference type="SUPFAM" id="SSF53448">
    <property type="entry name" value="Nucleotide-diphospho-sugar transferases"/>
    <property type="match status" value="1"/>
</dbReference>
<name>A0ABN1TMN4_9ACTN</name>
<comment type="similarity">
    <text evidence="2">Belongs to the glycosyltransferase 2 family.</text>
</comment>
<dbReference type="Gene3D" id="3.90.550.10">
    <property type="entry name" value="Spore Coat Polysaccharide Biosynthesis Protein SpsA, Chain A"/>
    <property type="match status" value="1"/>
</dbReference>
<dbReference type="EMBL" id="BAAALG010000002">
    <property type="protein sequence ID" value="GAA1094418.1"/>
    <property type="molecule type" value="Genomic_DNA"/>
</dbReference>
<dbReference type="Pfam" id="PF02709">
    <property type="entry name" value="Glyco_transf_7C"/>
    <property type="match status" value="1"/>
</dbReference>
<evidence type="ECO:0000259" key="5">
    <source>
        <dbReference type="Pfam" id="PF02709"/>
    </source>
</evidence>